<comment type="caution">
    <text evidence="1">The sequence shown here is derived from an EMBL/GenBank/DDBJ whole genome shotgun (WGS) entry which is preliminary data.</text>
</comment>
<sequence length="41" mass="4492">MPRPSVTPPSCLTPSVRAGWWCATSASSTFTIWNTPKESPR</sequence>
<dbReference type="EMBL" id="AMCI01002187">
    <property type="protein sequence ID" value="EJX03386.1"/>
    <property type="molecule type" value="Genomic_DNA"/>
</dbReference>
<evidence type="ECO:0000313" key="1">
    <source>
        <dbReference type="EMBL" id="EJX03386.1"/>
    </source>
</evidence>
<organism evidence="1">
    <name type="scientific">gut metagenome</name>
    <dbReference type="NCBI Taxonomy" id="749906"/>
    <lineage>
        <taxon>unclassified sequences</taxon>
        <taxon>metagenomes</taxon>
        <taxon>organismal metagenomes</taxon>
    </lineage>
</organism>
<reference evidence="1" key="1">
    <citation type="journal article" date="2012" name="PLoS ONE">
        <title>Gene sets for utilization of primary and secondary nutrition supplies in the distal gut of endangered iberian lynx.</title>
        <authorList>
            <person name="Alcaide M."/>
            <person name="Messina E."/>
            <person name="Richter M."/>
            <person name="Bargiela R."/>
            <person name="Peplies J."/>
            <person name="Huws S.A."/>
            <person name="Newbold C.J."/>
            <person name="Golyshin P.N."/>
            <person name="Simon M.A."/>
            <person name="Lopez G."/>
            <person name="Yakimov M.M."/>
            <person name="Ferrer M."/>
        </authorList>
    </citation>
    <scope>NUCLEOTIDE SEQUENCE</scope>
</reference>
<protein>
    <submittedName>
        <fullName evidence="1">Uncharacterized protein</fullName>
    </submittedName>
</protein>
<dbReference type="AlphaFoldDB" id="J9CT41"/>
<gene>
    <name evidence="1" type="ORF">EVA_08506</name>
</gene>
<accession>J9CT41</accession>
<proteinExistence type="predicted"/>
<name>J9CT41_9ZZZZ</name>